<feature type="region of interest" description="Disordered" evidence="1">
    <location>
        <begin position="33"/>
        <end position="60"/>
    </location>
</feature>
<evidence type="ECO:0000313" key="3">
    <source>
        <dbReference type="EMBL" id="NYG55004.1"/>
    </source>
</evidence>
<evidence type="ECO:0000256" key="2">
    <source>
        <dbReference type="SAM" id="Phobius"/>
    </source>
</evidence>
<dbReference type="SUPFAM" id="SSF55486">
    <property type="entry name" value="Metalloproteases ('zincins'), catalytic domain"/>
    <property type="match status" value="1"/>
</dbReference>
<reference evidence="3 4" key="1">
    <citation type="submission" date="2020-07" db="EMBL/GenBank/DDBJ databases">
        <title>Sequencing the genomes of 1000 actinobacteria strains.</title>
        <authorList>
            <person name="Klenk H.-P."/>
        </authorList>
    </citation>
    <scope>NUCLEOTIDE SEQUENCE [LARGE SCALE GENOMIC DNA]</scope>
    <source>
        <strain evidence="3 4">DSM 24552</strain>
    </source>
</reference>
<dbReference type="Gene3D" id="3.40.390.10">
    <property type="entry name" value="Collagenase (Catalytic Domain)"/>
    <property type="match status" value="1"/>
</dbReference>
<name>A0A7Y9URZ0_9ACTN</name>
<dbReference type="RefSeq" id="WP_179517520.1">
    <property type="nucleotide sequence ID" value="NZ_JACCAC010000001.1"/>
</dbReference>
<proteinExistence type="predicted"/>
<evidence type="ECO:0008006" key="5">
    <source>
        <dbReference type="Google" id="ProtNLM"/>
    </source>
</evidence>
<dbReference type="GO" id="GO:0008237">
    <property type="term" value="F:metallopeptidase activity"/>
    <property type="evidence" value="ECO:0007669"/>
    <property type="project" value="InterPro"/>
</dbReference>
<dbReference type="Proteomes" id="UP000544110">
    <property type="component" value="Unassembled WGS sequence"/>
</dbReference>
<keyword evidence="2" id="KW-0812">Transmembrane</keyword>
<evidence type="ECO:0000313" key="4">
    <source>
        <dbReference type="Proteomes" id="UP000544110"/>
    </source>
</evidence>
<dbReference type="EMBL" id="JACCAC010000001">
    <property type="protein sequence ID" value="NYG55004.1"/>
    <property type="molecule type" value="Genomic_DNA"/>
</dbReference>
<accession>A0A7Y9URZ0</accession>
<keyword evidence="4" id="KW-1185">Reference proteome</keyword>
<comment type="caution">
    <text evidence="3">The sequence shown here is derived from an EMBL/GenBank/DDBJ whole genome shotgun (WGS) entry which is preliminary data.</text>
</comment>
<organism evidence="3 4">
    <name type="scientific">Nocardioides perillae</name>
    <dbReference type="NCBI Taxonomy" id="1119534"/>
    <lineage>
        <taxon>Bacteria</taxon>
        <taxon>Bacillati</taxon>
        <taxon>Actinomycetota</taxon>
        <taxon>Actinomycetes</taxon>
        <taxon>Propionibacteriales</taxon>
        <taxon>Nocardioidaceae</taxon>
        <taxon>Nocardioides</taxon>
    </lineage>
</organism>
<dbReference type="InterPro" id="IPR024079">
    <property type="entry name" value="MetalloPept_cat_dom_sf"/>
</dbReference>
<dbReference type="AlphaFoldDB" id="A0A7Y9URZ0"/>
<sequence>MGRGEERERRRRARELEERMRELDDLDRRYGLGALPGTTSPLAGPFAPPPQHRRRRRVGGGSGLVPGLVLTVLVVTGLVALAPGADFDSVRRLVGLGPDRITAAPTIPGGKGQFAFLQEQPDGSPVGWDPCRPIRYEVNLDGAPEDAEEMVATAVERTSEATGLVFELVGETDERDFFQRQDGLMGDPPPVLVGWGTAAEFEDLAGDVAGLGGAVAVGPRGQRSFYRTGSVLLDAEAFEEIDEQTRGGDRARALQQAVVDHEFGHLVGLAHVEDPRELMHGEGVGTVEYGPGDLQGLARVGGVPCR</sequence>
<gene>
    <name evidence="3" type="ORF">BJ989_001308</name>
</gene>
<keyword evidence="2" id="KW-0472">Membrane</keyword>
<feature type="transmembrane region" description="Helical" evidence="2">
    <location>
        <begin position="63"/>
        <end position="82"/>
    </location>
</feature>
<keyword evidence="2" id="KW-1133">Transmembrane helix</keyword>
<protein>
    <recommendedName>
        <fullName evidence="5">Matrixin</fullName>
    </recommendedName>
</protein>
<evidence type="ECO:0000256" key="1">
    <source>
        <dbReference type="SAM" id="MobiDB-lite"/>
    </source>
</evidence>